<dbReference type="InterPro" id="IPR027417">
    <property type="entry name" value="P-loop_NTPase"/>
</dbReference>
<keyword evidence="3" id="KW-1185">Reference proteome</keyword>
<proteinExistence type="predicted"/>
<gene>
    <name evidence="2" type="ORF">SAMN04487818_106242</name>
</gene>
<keyword evidence="1" id="KW-0472">Membrane</keyword>
<dbReference type="AlphaFoldDB" id="A0A1H9TF65"/>
<reference evidence="3" key="1">
    <citation type="submission" date="2016-10" db="EMBL/GenBank/DDBJ databases">
        <authorList>
            <person name="Varghese N."/>
            <person name="Submissions S."/>
        </authorList>
    </citation>
    <scope>NUCLEOTIDE SEQUENCE [LARGE SCALE GENOMIC DNA]</scope>
    <source>
        <strain evidence="3">DSM 44260</strain>
    </source>
</reference>
<evidence type="ECO:0000313" key="2">
    <source>
        <dbReference type="EMBL" id="SER95748.1"/>
    </source>
</evidence>
<dbReference type="SUPFAM" id="SSF52540">
    <property type="entry name" value="P-loop containing nucleoside triphosphate hydrolases"/>
    <property type="match status" value="1"/>
</dbReference>
<evidence type="ECO:0000256" key="1">
    <source>
        <dbReference type="SAM" id="Phobius"/>
    </source>
</evidence>
<feature type="transmembrane region" description="Helical" evidence="1">
    <location>
        <begin position="259"/>
        <end position="281"/>
    </location>
</feature>
<dbReference type="Proteomes" id="UP000199051">
    <property type="component" value="Unassembled WGS sequence"/>
</dbReference>
<feature type="transmembrane region" description="Helical" evidence="1">
    <location>
        <begin position="227"/>
        <end position="247"/>
    </location>
</feature>
<feature type="transmembrane region" description="Helical" evidence="1">
    <location>
        <begin position="125"/>
        <end position="147"/>
    </location>
</feature>
<feature type="transmembrane region" description="Helical" evidence="1">
    <location>
        <begin position="473"/>
        <end position="491"/>
    </location>
</feature>
<feature type="transmembrane region" description="Helical" evidence="1">
    <location>
        <begin position="442"/>
        <end position="461"/>
    </location>
</feature>
<feature type="transmembrane region" description="Helical" evidence="1">
    <location>
        <begin position="94"/>
        <end position="113"/>
    </location>
</feature>
<feature type="transmembrane region" description="Helical" evidence="1">
    <location>
        <begin position="159"/>
        <end position="179"/>
    </location>
</feature>
<feature type="transmembrane region" description="Helical" evidence="1">
    <location>
        <begin position="194"/>
        <end position="215"/>
    </location>
</feature>
<sequence>MTTAAHTRDRWHDDLYTDVVAEAIDKHEISGKLTEVPGIDADFLRRRCAREKDRLLADMADDVLAFDLAASREHLLSNRTLVAKATRVVLTTPVLHRLLALSGLLSLVLAFLFYRPGPLDAHPHIVMLLASAALVAVGVVVTCVPDLAARVPLRWHEEAVAGVHAVAVLLFLSAIVWIAPVQPPGGGPGADRPGTFLSIAGICALFFLCAFIRVSRESRGELTTNPRVPFIILIGALLPLVITVLRARGDNGIAQAQPQWFLVAVGASLLALVMVITLCGLGAQPAQVLLSADTATKARVRRRLRDEVVLPLLREEINGMQPSFETTIQVTEAPGLSQLSDPMYKVPTKAAGQIADLFRTMPGGSIGLAGSRGAGKSTVIEAECERAPDTLATMVSAPVEYSGREFLLHLYAKVCLEVLGPAAESAHGPDVVGTVGRRSRRWATAVYGAVAVVAGGILILLDSIGAKVPAQSGWGVALVVLAMGLFSQLVFRRDTTRLRTAGAVPLVELAAARLEEIRFQQSFTATWSSAVKAPVGVEGTFGGGRGLTRQQMHLPEIVDSLRAFLARAARERQRVVIGIDELDKMRSEAAAEQLLNEIKGVFGVRGCYFLVSVSEDAMSSFERRGLPFRDVFDSTFDEIVWFEPLTPAEAVATIDRRVLLMPVPFKHLCYALSGGLPRDLIRTARKVIDAQRPTGPTDLSTVAGKLVTQDVARKAHAIAIAARKLDHEPEIGAFLLECAGLRESTASAEQLRRRIKEMAPSAVGQGPLARLVEELTCYLYYAATVLEFFDATAGTRRWTAGPPDAPGDLARLARAREAFAVSTRVAWESISRFREAWSMVPDPYPAAVTIPSPR</sequence>
<keyword evidence="1" id="KW-1133">Transmembrane helix</keyword>
<evidence type="ECO:0008006" key="4">
    <source>
        <dbReference type="Google" id="ProtNLM"/>
    </source>
</evidence>
<protein>
    <recommendedName>
        <fullName evidence="4">KAP family P-loop domain-containing protein</fullName>
    </recommendedName>
</protein>
<keyword evidence="1" id="KW-0812">Transmembrane</keyword>
<accession>A0A1H9TF65</accession>
<dbReference type="STRING" id="155974.SAMN04487818_106242"/>
<name>A0A1H9TF65_9PSEU</name>
<dbReference type="RefSeq" id="WP_092778695.1">
    <property type="nucleotide sequence ID" value="NZ_FOGI01000006.1"/>
</dbReference>
<evidence type="ECO:0000313" key="3">
    <source>
        <dbReference type="Proteomes" id="UP000199051"/>
    </source>
</evidence>
<organism evidence="2 3">
    <name type="scientific">Actinokineospora terrae</name>
    <dbReference type="NCBI Taxonomy" id="155974"/>
    <lineage>
        <taxon>Bacteria</taxon>
        <taxon>Bacillati</taxon>
        <taxon>Actinomycetota</taxon>
        <taxon>Actinomycetes</taxon>
        <taxon>Pseudonocardiales</taxon>
        <taxon>Pseudonocardiaceae</taxon>
        <taxon>Actinokineospora</taxon>
    </lineage>
</organism>
<dbReference type="EMBL" id="FOGI01000006">
    <property type="protein sequence ID" value="SER95748.1"/>
    <property type="molecule type" value="Genomic_DNA"/>
</dbReference>